<evidence type="ECO:0000256" key="2">
    <source>
        <dbReference type="SAM" id="Phobius"/>
    </source>
</evidence>
<feature type="transmembrane region" description="Helical" evidence="2">
    <location>
        <begin position="27"/>
        <end position="49"/>
    </location>
</feature>
<keyword evidence="2" id="KW-0472">Membrane</keyword>
<evidence type="ECO:0000313" key="4">
    <source>
        <dbReference type="Proteomes" id="UP000013378"/>
    </source>
</evidence>
<sequence>MIFPIKNIKLLQVDAVTPYLSAAKGNYWYSIIGLAFLLVSIKFLISGITRTNRNNYIMRYTKLGQLKISSQTIVGLTENVVSTTEGISDVKVDVKFEEDSILLIIKGLVYPDVNIPEVTTGLQNKVKEHVEKCTGVEVKEVKVEVNNITAPVKVTR</sequence>
<evidence type="ECO:0000313" key="3">
    <source>
        <dbReference type="EMBL" id="EOD01732.1"/>
    </source>
</evidence>
<gene>
    <name evidence="3" type="ORF">L21TH_0197</name>
</gene>
<keyword evidence="4" id="KW-1185">Reference proteome</keyword>
<accession>R1AYG0</accession>
<evidence type="ECO:0008006" key="5">
    <source>
        <dbReference type="Google" id="ProtNLM"/>
    </source>
</evidence>
<dbReference type="STRING" id="1304284.L21TH_0197"/>
<evidence type="ECO:0000256" key="1">
    <source>
        <dbReference type="ARBA" id="ARBA00005721"/>
    </source>
</evidence>
<dbReference type="eggNOG" id="COG1302">
    <property type="taxonomic scope" value="Bacteria"/>
</dbReference>
<proteinExistence type="inferred from homology"/>
<dbReference type="Pfam" id="PF03780">
    <property type="entry name" value="Asp23"/>
    <property type="match status" value="1"/>
</dbReference>
<keyword evidence="2" id="KW-1133">Transmembrane helix</keyword>
<dbReference type="EMBL" id="ARZA01000033">
    <property type="protein sequence ID" value="EOD01732.1"/>
    <property type="molecule type" value="Genomic_DNA"/>
</dbReference>
<keyword evidence="2" id="KW-0812">Transmembrane</keyword>
<dbReference type="AlphaFoldDB" id="R1AYG0"/>
<protein>
    <recommendedName>
        <fullName evidence="5">Alkaline shock protein</fullName>
    </recommendedName>
</protein>
<dbReference type="NCBIfam" id="NF033218">
    <property type="entry name" value="anchor_AmaP"/>
    <property type="match status" value="1"/>
</dbReference>
<comment type="caution">
    <text evidence="3">The sequence shown here is derived from an EMBL/GenBank/DDBJ whole genome shotgun (WGS) entry which is preliminary data.</text>
</comment>
<organism evidence="3 4">
    <name type="scientific">Caldisalinibacter kiritimatiensis</name>
    <dbReference type="NCBI Taxonomy" id="1304284"/>
    <lineage>
        <taxon>Bacteria</taxon>
        <taxon>Bacillati</taxon>
        <taxon>Bacillota</taxon>
        <taxon>Tissierellia</taxon>
        <taxon>Tissierellales</taxon>
        <taxon>Thermohalobacteraceae</taxon>
        <taxon>Caldisalinibacter</taxon>
    </lineage>
</organism>
<dbReference type="InterPro" id="IPR005531">
    <property type="entry name" value="Asp23"/>
</dbReference>
<reference evidence="3 4" key="1">
    <citation type="journal article" date="2015" name="Geomicrobiol. J.">
        <title>Caldisalinibacter kiritimatiensis gen. nov., sp. nov., a moderately thermohalophilic thiosulfate-reducing bacterium from a hypersaline microbial mat.</title>
        <authorList>
            <person name="Ben Hania W."/>
            <person name="Joseph M."/>
            <person name="Fiebig A."/>
            <person name="Bunk B."/>
            <person name="Klenk H.-P."/>
            <person name="Fardeau M.-L."/>
            <person name="Spring S."/>
        </authorList>
    </citation>
    <scope>NUCLEOTIDE SEQUENCE [LARGE SCALE GENOMIC DNA]</scope>
    <source>
        <strain evidence="3 4">L21-TH-D2</strain>
    </source>
</reference>
<name>R1AYG0_9FIRM</name>
<dbReference type="Proteomes" id="UP000013378">
    <property type="component" value="Unassembled WGS sequence"/>
</dbReference>
<comment type="similarity">
    <text evidence="1">Belongs to the asp23 family.</text>
</comment>